<evidence type="ECO:0008006" key="5">
    <source>
        <dbReference type="Google" id="ProtNLM"/>
    </source>
</evidence>
<organism evidence="3 4">
    <name type="scientific">Caballeronia sordidicola</name>
    <name type="common">Burkholderia sordidicola</name>
    <dbReference type="NCBI Taxonomy" id="196367"/>
    <lineage>
        <taxon>Bacteria</taxon>
        <taxon>Pseudomonadati</taxon>
        <taxon>Pseudomonadota</taxon>
        <taxon>Betaproteobacteria</taxon>
        <taxon>Burkholderiales</taxon>
        <taxon>Burkholderiaceae</taxon>
        <taxon>Caballeronia</taxon>
    </lineage>
</organism>
<name>A0A242M7F2_CABSO</name>
<keyword evidence="2" id="KW-0560">Oxidoreductase</keyword>
<comment type="caution">
    <text evidence="3">The sequence shown here is derived from an EMBL/GenBank/DDBJ whole genome shotgun (WGS) entry which is preliminary data.</text>
</comment>
<dbReference type="CDD" id="cd05233">
    <property type="entry name" value="SDR_c"/>
    <property type="match status" value="1"/>
</dbReference>
<evidence type="ECO:0000256" key="1">
    <source>
        <dbReference type="ARBA" id="ARBA00006484"/>
    </source>
</evidence>
<dbReference type="Proteomes" id="UP000194546">
    <property type="component" value="Unassembled WGS sequence"/>
</dbReference>
<dbReference type="PROSITE" id="PS00061">
    <property type="entry name" value="ADH_SHORT"/>
    <property type="match status" value="1"/>
</dbReference>
<gene>
    <name evidence="3" type="ORF">PAMC26510_32110</name>
</gene>
<dbReference type="InterPro" id="IPR036291">
    <property type="entry name" value="NAD(P)-bd_dom_sf"/>
</dbReference>
<evidence type="ECO:0000256" key="2">
    <source>
        <dbReference type="ARBA" id="ARBA00023002"/>
    </source>
</evidence>
<dbReference type="Gene3D" id="3.40.50.720">
    <property type="entry name" value="NAD(P)-binding Rossmann-like Domain"/>
    <property type="match status" value="1"/>
</dbReference>
<accession>A0A242M7F2</accession>
<evidence type="ECO:0000313" key="4">
    <source>
        <dbReference type="Proteomes" id="UP000194546"/>
    </source>
</evidence>
<comment type="similarity">
    <text evidence="1">Belongs to the short-chain dehydrogenases/reductases (SDR) family.</text>
</comment>
<dbReference type="GO" id="GO:0016491">
    <property type="term" value="F:oxidoreductase activity"/>
    <property type="evidence" value="ECO:0007669"/>
    <property type="project" value="UniProtKB-KW"/>
</dbReference>
<reference evidence="3 4" key="1">
    <citation type="submission" date="2017-03" db="EMBL/GenBank/DDBJ databases">
        <title>Genome analysis of strain PAMC 26510.</title>
        <authorList>
            <person name="Oh H.-M."/>
            <person name="Yang J.-A."/>
        </authorList>
    </citation>
    <scope>NUCLEOTIDE SEQUENCE [LARGE SCALE GENOMIC DNA]</scope>
    <source>
        <strain evidence="3 4">PAMC 26510</strain>
    </source>
</reference>
<dbReference type="PRINTS" id="PR00080">
    <property type="entry name" value="SDRFAMILY"/>
</dbReference>
<dbReference type="PANTHER" id="PTHR43639:SF1">
    <property type="entry name" value="SHORT-CHAIN DEHYDROGENASE_REDUCTASE FAMILY PROTEIN"/>
    <property type="match status" value="1"/>
</dbReference>
<dbReference type="SUPFAM" id="SSF51735">
    <property type="entry name" value="NAD(P)-binding Rossmann-fold domains"/>
    <property type="match status" value="1"/>
</dbReference>
<dbReference type="PANTHER" id="PTHR43639">
    <property type="entry name" value="OXIDOREDUCTASE, SHORT-CHAIN DEHYDROGENASE/REDUCTASE FAMILY (AFU_ORTHOLOGUE AFUA_5G02870)"/>
    <property type="match status" value="1"/>
</dbReference>
<dbReference type="PRINTS" id="PR00081">
    <property type="entry name" value="GDHRDH"/>
</dbReference>
<dbReference type="FunFam" id="3.40.50.720:FF:000084">
    <property type="entry name" value="Short-chain dehydrogenase reductase"/>
    <property type="match status" value="1"/>
</dbReference>
<proteinExistence type="inferred from homology"/>
<dbReference type="InterPro" id="IPR020904">
    <property type="entry name" value="Sc_DH/Rdtase_CS"/>
</dbReference>
<dbReference type="AlphaFoldDB" id="A0A242M7F2"/>
<dbReference type="InterPro" id="IPR002347">
    <property type="entry name" value="SDR_fam"/>
</dbReference>
<dbReference type="EMBL" id="NBTY01000198">
    <property type="protein sequence ID" value="OTP67093.1"/>
    <property type="molecule type" value="Genomic_DNA"/>
</dbReference>
<evidence type="ECO:0000313" key="3">
    <source>
        <dbReference type="EMBL" id="OTP67093.1"/>
    </source>
</evidence>
<sequence>MSSRHAIVILVLASFEVGRPPPPMRHRFRPVIIPATMKIHQMDTVSQAPLILITGGGRGVGAATARLAAAQGYDVAISCVSNESAALGVAADVEALGRRALPVRADSADPEQVVRLFAAIDREFGRIDVLVNNAAIIAQQSRLEDLGFERMQRVFAVNSIGPILCAQQAVKRMSYRHNGRGGSVINISSASARLGSPNEYVDYAASKGAVETFTIGFAKEVARDGIRVNCVRPGHIYTEMHASGGEPGRVDRVKESIPMGRGGQPEEVARAILWLASAEASFITGTFLDVTGGK</sequence>
<protein>
    <recommendedName>
        <fullName evidence="5">NAD(P)-dependent dehydrogenase (Short-subunit alcohol dehydrogenase family)</fullName>
    </recommendedName>
</protein>
<dbReference type="Pfam" id="PF13561">
    <property type="entry name" value="adh_short_C2"/>
    <property type="match status" value="1"/>
</dbReference>